<keyword evidence="11" id="KW-1133">Transmembrane helix</keyword>
<dbReference type="SMART" id="SM00382">
    <property type="entry name" value="AAA"/>
    <property type="match status" value="6"/>
</dbReference>
<feature type="compositionally biased region" description="Basic and acidic residues" evidence="10">
    <location>
        <begin position="6508"/>
        <end position="6561"/>
    </location>
</feature>
<feature type="transmembrane region" description="Helical" evidence="11">
    <location>
        <begin position="4206"/>
        <end position="4227"/>
    </location>
</feature>
<dbReference type="GO" id="GO:0005524">
    <property type="term" value="F:ATP binding"/>
    <property type="evidence" value="ECO:0007669"/>
    <property type="project" value="UniProtKB-KW"/>
</dbReference>
<dbReference type="GO" id="GO:0016887">
    <property type="term" value="F:ATP hydrolysis activity"/>
    <property type="evidence" value="ECO:0007669"/>
    <property type="project" value="InterPro"/>
</dbReference>
<keyword evidence="7" id="KW-0143">Chaperone</keyword>
<reference evidence="14" key="1">
    <citation type="submission" date="2017-04" db="EMBL/GenBank/DDBJ databases">
        <title>Plasmodium gonderi genome.</title>
        <authorList>
            <person name="Arisue N."/>
            <person name="Honma H."/>
            <person name="Kawai S."/>
            <person name="Tougan T."/>
            <person name="Tanabe K."/>
            <person name="Horii T."/>
        </authorList>
    </citation>
    <scope>NUCLEOTIDE SEQUENCE [LARGE SCALE GENOMIC DNA]</scope>
    <source>
        <strain evidence="14">ATCC 30045</strain>
    </source>
</reference>
<dbReference type="PANTHER" id="PTHR48103:SF2">
    <property type="entry name" value="MIDASIN"/>
    <property type="match status" value="1"/>
</dbReference>
<evidence type="ECO:0000256" key="4">
    <source>
        <dbReference type="ARBA" id="ARBA00017143"/>
    </source>
</evidence>
<proteinExistence type="inferred from homology"/>
<evidence type="ECO:0000256" key="1">
    <source>
        <dbReference type="ARBA" id="ARBA00004604"/>
    </source>
</evidence>
<evidence type="ECO:0000256" key="11">
    <source>
        <dbReference type="SAM" id="Phobius"/>
    </source>
</evidence>
<evidence type="ECO:0000256" key="10">
    <source>
        <dbReference type="SAM" id="MobiDB-lite"/>
    </source>
</evidence>
<evidence type="ECO:0000256" key="6">
    <source>
        <dbReference type="ARBA" id="ARBA00022840"/>
    </source>
</evidence>
<dbReference type="InterPro" id="IPR027417">
    <property type="entry name" value="P-loop_NTPase"/>
</dbReference>
<comment type="caution">
    <text evidence="13">The sequence shown here is derived from an EMBL/GenBank/DDBJ whole genome shotgun (WGS) entry which is preliminary data.</text>
</comment>
<feature type="region of interest" description="Disordered" evidence="10">
    <location>
        <begin position="7229"/>
        <end position="7259"/>
    </location>
</feature>
<evidence type="ECO:0000256" key="5">
    <source>
        <dbReference type="ARBA" id="ARBA00022741"/>
    </source>
</evidence>
<feature type="compositionally biased region" description="Basic and acidic residues" evidence="10">
    <location>
        <begin position="6891"/>
        <end position="6948"/>
    </location>
</feature>
<evidence type="ECO:0000259" key="12">
    <source>
        <dbReference type="PROSITE" id="PS50234"/>
    </source>
</evidence>
<gene>
    <name evidence="13" type="ORF">PGO_131630</name>
</gene>
<evidence type="ECO:0000256" key="7">
    <source>
        <dbReference type="ARBA" id="ARBA00023186"/>
    </source>
</evidence>
<feature type="compositionally biased region" description="Polar residues" evidence="10">
    <location>
        <begin position="5673"/>
        <end position="5684"/>
    </location>
</feature>
<feature type="region of interest" description="Disordered" evidence="10">
    <location>
        <begin position="6989"/>
        <end position="7029"/>
    </location>
</feature>
<dbReference type="InterPro" id="IPR041190">
    <property type="entry name" value="Midasin_AAA_lid_5"/>
</dbReference>
<feature type="compositionally biased region" description="Acidic residues" evidence="10">
    <location>
        <begin position="5700"/>
        <end position="5713"/>
    </location>
</feature>
<dbReference type="InterPro" id="IPR002035">
    <property type="entry name" value="VWF_A"/>
</dbReference>
<dbReference type="InterPro" id="IPR040848">
    <property type="entry name" value="AAA_lid_7"/>
</dbReference>
<dbReference type="GO" id="GO:0000055">
    <property type="term" value="P:ribosomal large subunit export from nucleus"/>
    <property type="evidence" value="ECO:0007669"/>
    <property type="project" value="TreeGrafter"/>
</dbReference>
<dbReference type="OMA" id="SECTDIY"/>
<dbReference type="GO" id="GO:0005654">
    <property type="term" value="C:nucleoplasm"/>
    <property type="evidence" value="ECO:0007669"/>
    <property type="project" value="UniProtKB-SubCell"/>
</dbReference>
<dbReference type="Pfam" id="PF17867">
    <property type="entry name" value="AAA_lid_7"/>
    <property type="match status" value="1"/>
</dbReference>
<feature type="compositionally biased region" description="Low complexity" evidence="10">
    <location>
        <begin position="5690"/>
        <end position="5699"/>
    </location>
</feature>
<dbReference type="InterPro" id="IPR036465">
    <property type="entry name" value="vWFA_dom_sf"/>
</dbReference>
<feature type="domain" description="VWFA" evidence="12">
    <location>
        <begin position="7399"/>
        <end position="7609"/>
    </location>
</feature>
<dbReference type="PROSITE" id="PS50234">
    <property type="entry name" value="VWFA"/>
    <property type="match status" value="1"/>
</dbReference>
<comment type="subcellular location">
    <subcellularLocation>
        <location evidence="1">Nucleus</location>
        <location evidence="1">Nucleolus</location>
    </subcellularLocation>
    <subcellularLocation>
        <location evidence="2">Nucleus</location>
        <location evidence="2">Nucleoplasm</location>
    </subcellularLocation>
</comment>
<dbReference type="GeneID" id="39749629"/>
<feature type="compositionally biased region" description="Basic and acidic residues" evidence="10">
    <location>
        <begin position="6751"/>
        <end position="6766"/>
    </location>
</feature>
<dbReference type="InterPro" id="IPR003593">
    <property type="entry name" value="AAA+_ATPase"/>
</dbReference>
<dbReference type="Pfam" id="PF17865">
    <property type="entry name" value="AAA_lid_5"/>
    <property type="match status" value="1"/>
</dbReference>
<feature type="compositionally biased region" description="Basic and acidic residues" evidence="10">
    <location>
        <begin position="5714"/>
        <end position="5736"/>
    </location>
</feature>
<dbReference type="SUPFAM" id="SSF52540">
    <property type="entry name" value="P-loop containing nucleoside triphosphate hydrolases"/>
    <property type="match status" value="6"/>
</dbReference>
<dbReference type="SUPFAM" id="SSF53300">
    <property type="entry name" value="vWA-like"/>
    <property type="match status" value="1"/>
</dbReference>
<feature type="compositionally biased region" description="Basic and acidic residues" evidence="10">
    <location>
        <begin position="6794"/>
        <end position="6803"/>
    </location>
</feature>
<dbReference type="EMBL" id="BDQF01000014">
    <property type="protein sequence ID" value="GAW82891.1"/>
    <property type="molecule type" value="Genomic_DNA"/>
</dbReference>
<feature type="compositionally biased region" description="Acidic residues" evidence="10">
    <location>
        <begin position="6721"/>
        <end position="6750"/>
    </location>
</feature>
<comment type="similarity">
    <text evidence="3">Belongs to the midasin family.</text>
</comment>
<feature type="region of interest" description="Disordered" evidence="10">
    <location>
        <begin position="5659"/>
        <end position="5760"/>
    </location>
</feature>
<feature type="compositionally biased region" description="Low complexity" evidence="10">
    <location>
        <begin position="1300"/>
        <end position="1333"/>
    </location>
</feature>
<dbReference type="Pfam" id="PF07728">
    <property type="entry name" value="AAA_5"/>
    <property type="match status" value="5"/>
</dbReference>
<dbReference type="Gene3D" id="3.40.50.300">
    <property type="entry name" value="P-loop containing nucleotide triphosphate hydrolases"/>
    <property type="match status" value="7"/>
</dbReference>
<protein>
    <recommendedName>
        <fullName evidence="4">Midasin</fullName>
    </recommendedName>
</protein>
<evidence type="ECO:0000256" key="2">
    <source>
        <dbReference type="ARBA" id="ARBA00004642"/>
    </source>
</evidence>
<evidence type="ECO:0000313" key="13">
    <source>
        <dbReference type="EMBL" id="GAW82891.1"/>
    </source>
</evidence>
<keyword evidence="8" id="KW-0539">Nucleus</keyword>
<feature type="compositionally biased region" description="Basic and acidic residues" evidence="10">
    <location>
        <begin position="6862"/>
        <end position="6872"/>
    </location>
</feature>
<feature type="compositionally biased region" description="Basic and acidic residues" evidence="10">
    <location>
        <begin position="5659"/>
        <end position="5669"/>
    </location>
</feature>
<dbReference type="RefSeq" id="XP_028545480.1">
    <property type="nucleotide sequence ID" value="XM_028689679.1"/>
</dbReference>
<keyword evidence="14" id="KW-1185">Reference proteome</keyword>
<keyword evidence="6" id="KW-0067">ATP-binding</keyword>
<evidence type="ECO:0000256" key="3">
    <source>
        <dbReference type="ARBA" id="ARBA00007188"/>
    </source>
</evidence>
<accession>A0A1Y1JKD3</accession>
<feature type="coiled-coil region" evidence="9">
    <location>
        <begin position="7070"/>
        <end position="7097"/>
    </location>
</feature>
<feature type="compositionally biased region" description="Low complexity" evidence="10">
    <location>
        <begin position="6840"/>
        <end position="6854"/>
    </location>
</feature>
<keyword evidence="11" id="KW-0472">Membrane</keyword>
<dbReference type="Gene3D" id="3.40.50.410">
    <property type="entry name" value="von Willebrand factor, type A domain"/>
    <property type="match status" value="1"/>
</dbReference>
<feature type="compositionally biased region" description="Polar residues" evidence="10">
    <location>
        <begin position="1334"/>
        <end position="1354"/>
    </location>
</feature>
<feature type="region of interest" description="Disordered" evidence="10">
    <location>
        <begin position="6437"/>
        <end position="6964"/>
    </location>
</feature>
<keyword evidence="9" id="KW-0175">Coiled coil</keyword>
<evidence type="ECO:0000313" key="14">
    <source>
        <dbReference type="Proteomes" id="UP000195521"/>
    </source>
</evidence>
<sequence>MKNTTDKRILLWCEEVINNIRATKNSIRRNRIKWKNKENQTEESSQKSRNIERRWTHEQCKYVKYIYKNCLFLQKILHYKVHSTRFKKIKFFPQKPSEHFINGNIYVNANVREDIHLVDTEYAPDNATVKILHRKKDIKWGKSDIHGFKQRKIPHNLVECVQNGAYKDKVDLIVIQTIILTLFEPALLKISLKHFNFLTASIVNHIFEEVLLLARYNYGEVANVKEELSNISVREANLISSMGEETVIERELLGKDDISRMKKRKKKIDKSCLKEDKNPLPALHIYNYIKKYNIDIEIYFCMICMNSILFSKELFFKNAIDYFFKEVFPKSEHCYNYLNTIVMKYVKEQDASRGKGKNISFMVNEVTSRTIPPFPYCIESSNVCYSSASIYRIYCGKILLIFYYLNVEKALHKTYLNLLPEILKCKKRNPFFEDLIYLIYLHYHEIGSFRCEERIFINQLIREGRLPINCKSVSLIDKKKCIPPDFSIFSRNNHDLVNYVSRDITHKVSLEGKKDETLDIHHILLKHKQNMKDLKNLYIEKFRLNIAEIGFFKFFVNIESVLYPSFCLKDKQIEKESKVESNFVVTKRLIRIIEMLATNIYNNKPTIIIGNQGSGKTSLIKYIYKKIFENEKEKNENIISLYLDDVTDSKSILGIWESNEKCFEFKYGILAKAMKCGNWIIFENVNNISNSVVEKLYELTSKGYIYLSEKGENIYPHKNFRLFATITMDKTNTRMDDLCNSSEGHKNYEQKCDPISGGNDKRDYFKKRENKLQAKRPRERTDNNKELNELILLNHRPNNLSDMFNKWHSVHVGNYSESEIKEIAFKRLKNGMNENYINILLKCYSCIKSFLENYHILRNINMHDLVKIIKRVKKKWIFMHENEKTKVILFQTCKSIFISHIPNANLRLYFLKILIKIFGLDEKSVIKWLKSYTVTDYINQFNETLKKKNQKISLNFHKIDNYSFFLTSVHKSILYEIIEGVYNKESILLIGDTGVGKTALIDYISKIFEKKLHVFVFSEQSEASDLIGNYYPFNISVKTNELFEELKCLNSKISDYLCPKELHIFYLKLRIILSEKKFITFLNTCHNFAKCLIDNFENDTTIFDMHIVKKYRIFQHDCKGVVDFWNSSITTGDRSGKDKAVNAARGSIEFPALKYNFEKFFKKGNQRHNKDLVQNGYLNRNKQNEGKTFHGNGIVKKKQNEQWEGEQEEEKWNPTMNELIFRFHDGILIDCIKNGYWLLLDEINLAQTEILQRLQGILDLSNKYFDVVEKGNEKIKIHPNFRLFACMNPPIIPNLKKSQNSSSGKRSNNGNSNNGNSSNGNSNNGNSNNGNNNITKKSATVGGSTPGDDSSQASGRKDTHQADTVNNISKGATEEESNLKGETDHHIDLYNSSISSGKKELPPIIRNKFTEIFLDEILEYDDVEMIVKNLLKGITCDNSLLKNITNCYLEIKKESLKNMNNSENKPIFFSTRNLVRAIHFAVSVHKRKFKPLPLQSAIRNGFVCNFLSCANVDNQKIIEHIFNKYFKCAHEKSTQQCNGVLKDDRSMQIEKTGMINYSMLENYYQYTYFDKKNGVKGEKNLHSLFIKNKNDINNGGEAEKNHLEGKRGRNKDQMEKYICVENNWILCGKEEINILNILSNFIITKNVKENIKKLALCLSGTKTPILLEGNTSVGKTSLVKFFADITGHKFVRINNHMNTDINEYYGQFVNDKNSGNLIFEEGVFVKAVRYGYWVVLDELNLAPSEVLESLNRILDDNKELYIPELKRYVKAHKDFMLFATQNPANNNNYLGRKELSKAFRSRFIEFHINDFEDNELEIILHRRCAISPSVSKKMIQVYTELRSVKSNYNCFNDNLMTLRDLIKWGNRHPSNNSDACLHGYYIIAEKLRNEKDKKRVKDILSKIFLCKGEELSVQYEDDHDLHTFKDAFLKKISCLSNLSHKSRGLNTCDNVNVKMKKRINCDDVKRLQYLKKMHLGNNTSRILCLLLKCFKYKESVLLIGETGCGKTTCCELVSFVKNLKLNILNCNESTDVYDIIGSLKLVKNKKENYEKLKKNCIELYNEISQNYADAFAANFLSGIIHDQIGEVKKEDFLIFCLYLQKKYNLNENIKNKLIKMEKSINNLKSVFTWFDGILVASLKRGDIFLMDEISLVESAVIERLNSVLEYERTLLLTEKGGKNIKNLKAHEQFSFIGTMNPSGDFGKKEISQTLKNRFTEIFVPTFSYESDDFYFLIMKQMKFTKMKKLKHATANCLCKLFHQISQNKAFSNYFTLSIRDAIKWISFMNIYITGRKEICVNKGRELFIEKDKISKSTKLPKRRLKRYISISFYHSGCLILIDGNEDMKTKQILKQIMMKTLEELCFSINYQLTNEKREKNGKEILEKYFDKTCNFKFKKKYLQVNDLRIKFRRKLSAHINKFAKNSNFVFDTPNIKKNLFKIVRAMQLDNSILLEGSPGVGKTCIINILAKLTNNKLIRINLSECTDIYDFIGSYFPVKDEKKAPKNGNCVKETNIKPRLGGETNGKKVEQRKEPYIATDIEDKKGPKKDALSFQYFWKDGKLIECMKKGYWILIDEINLANQQTLEGLNSILDHRKEIFIPETNETVKSHKNFRLFCCQNPYSEGGGRKGLPKSFLNRFSKIYFDELKEEDYISIVEKLYGTYISEENIKKIISITFLIKKINHLLKESDCWVWNLRDILRICKFIKYSRTSEANFLAICDMLICSRLTCSQDREIVRCVILNAYNASSYSRNGEQEFLKSISKVTTREGLLSLVRNSELKMWSAFFTSLYYNEINFFFPNRKGKKNSISDKWGQIQRHMTRSTLILSKDEKTFYACEAGIRLNIPILLNGKNNAGKSSFVHNLAYIFQKKIFEFSLTNDMDTFDLFGSYEQNSRDNVIKKMERKIFRLNKLILKHIFKKRNFKKFYCSYFKKRESQNKTKQMKIRIMERISYLSEIFINSLKENTPSNEEDATNADTASVEQPYLHFIHISMMTMRRSRRRNRINETLLNVTHLFKMIRDNHINENVYVYNEGNFIKAIKNGHWVLIKHLHLSTPSLLDRLNSLFEENGYILLHEFGKKKKIKPHKNFQIFLTLNSEEHYKISRALRNRCFEIHFGDYSCEYVGNSINLYDRSGASVFSQLDHSPLLHSNKKSEQLKVTKHDEMMLSLDGEILHEEESKGYSAKGYSAKEEYHYTHIATNGCQTKLNNSNDEYTRNSFLLHLMNLCFNENNDFTNDEEKMDNWNSRNNSYVVKKVGEDDEYVNIIKNGNVFYHIMKVFLKKIQKEGRNVSIKVLTDFNVEDGSKLSEDLKTELITLFFNKEEIKINCTKILDYVNYCCNCFVSMYGVRLTANIICFCIIISLTTYIIEYMLQEEVVMEIRQMLRKEEKKERKANCPQNFKNNINALFNHKFENNFYYIDKYIMHICSNFLLARQSSKRGGSNIGGVFLSSNQYQSIFSNTFVIFYCQIFSKLNAKAQLFFYPLFECLNNCVIKTVLNLKMGIRNFVKDKNRILDAFILRTNNSSKFVHRIKSKYFIYFYFLTFINYVNNYYNSYSKEQKKCTFVDEESVYPSVHISKEIALINSLSQLKLNKFFCHSVYCFLQNFSFKDIFYRYEHLLNLKNRIIIRRRSNTRVGNYDTEIVRYLEFVTNKVISKNMAYFGIMRDCIYNAIYGKIWCDTKKQKQGNEKIEKCVAMSDRFIHNDDDDEKKYMRDSLRPLCAGRKYLLMHEDTKVEKMMQLFETFLKYNLSYEYFAKCDPIEKGKKKHAPSVLLMNKFLMQVEKLIFQIIKNRRNCYDEDDQNDGKEDVFNYYLFIYLFTFHEFFNFKDDNIYVKIIFLVDVLKYTFKWDKYNKKNCRLMKFLQKAKTAVAQRNLWNSPVDGNNKTLDYFDEIDNSSLNDVNMIKNRMVRWKKNKNEELMITFTNMYFYNKWVRNIFEVVNNIYISHFVHTLNISSYYCEMLNHSISSVKKEKKANMIYNFIMNKRERKSFKDNMENLLIQTKSFSHALKVLHNDYLKIANIEKLIMKNLANKNEILNMNMFSHIKESDPAKCYQNVSAWKISLERIRNDNKLDGKGNQLLFYYQFILFNIHLKYLHNAFVYLLNMYMCLKRKQFGGCEQKGLNFENSQNCDFYTCKESPDAREPKCSVEIVKEAIKQMYDYLNSMENTIFIHEEKIEILSLLKEKYGILEYSQKKQAMNKCKTNFDFDVAFVIIEELLNLLFCFLLNVYMVKDKNYQYVKEDMNKLDRTKTRGICFKFNNCKDEAMNYGYTSPRGDCEAYQKETFSSDTNFLPRLSKRCSSNSANDGNNDELDLYKKRVKQMDNEREKGLRIHRLRMHDHSIDDEVTGNNITYEAYTVFKDIYINKCFNETRTLNIYSYVCTSIFNKTVIFDSVVNIYQELKRKKITLYYLHMSKCIFESLKNSYYEYITKMTFDTVTGPSQVLQKEEMHSVNKESLNSRGKNTMRYYFSFHTFIIFFNIINRDSLKKNIEEKNNKLLMRTFEIFHFINDKRGNVSLEMLLHLLDLHKLMCNSLSDEIRDVKKIQRYAFVLLFILFKVIIKSWKEQNKRDKQKLAVRSDSNFIYASDDNPLQGTTLHQIYSTTHGSFFRKGSICHMNKWKSSEEGTFTTFNTVEETKKESNETPEHVHCYIYDYVSKQISMRNMEELEKALDFLFSENKVVTDLTKKYQEEDFLFTLGCFYISHYFLNVICSKIRKEVKDIFKQMEGKNYLKKLAASLREEVYMSSQHNMYIEKVNIFEKIPHGDFFRIKKKKQLNKHISSIKRNLPLLPKVLKNMNKKKRKKLETFVSKCSKSNSSCAYFITEYINKNILENVQTLYIKLKNDYKQFLKNILSLHNIENNVLYSLTNSINFINFSLVNTCLNFIHHLKENYSLISKFTEAATHGLCVFIHSVHSINFCLLKWRENNKTEEVEELDEEEKIKGKKKSTFSMLRLEGPKKKTNDLYKCIKFPINFNNILNLKKTSYENKLNDLEYLHFVSKLLKKPKNIFTQFDMASLLKMLKRLCRNVVFFNERDENSNMNEFFKIEQFKMKTLKEKHEYMLHKDSIEKYIEKELDDVFYSYTLFSNQMSDQVGHVFTQVDDTWNEWNNSTHNQNEQHAIDVDVEEGVEEDEYHIRYCDTKKDSSLQDANYVEKGRSNKIATDKMEKSKNVLDGVEEGERVNEVLFNKIVYKMSKLFKDGNIFDCKRKKDHNEIERTKEIIRHTLDMLIRLNGESKWNKNCDNCGSVNNVVPSIGTREEEKDCTFLLEKKSEEKRLLIFTVNMINQFNDMTKCNDEKFSNFKMKISEILEKNKQRNHAYINKYMSLLDYNFMEYIFGALNDLCFYLIHLKNEFGIIYNESNNINIWNILNAINNVLDFPINNIQNEIEKIIQKLEHLVSLINTLKNDNYINFDDASMSRVKNLMKNNILEQLLIYTVYFRLYKLKEIKNIRKNLSRKIVKNRTLNLFSYLFYLCYDDSEQDEELQDVSIKKDKKRNMTQRFNSLRNYNNNTSDCDIRTKIKIVKTFESLVIFLRDSMISEFPVRLRLTYFISHLFKNSEKESEKMMSNVFSNVYNYMLIYLPLIKKKIQNSKNYFDIQLKKALEKINFDLVDVEAYKLSIIKLKKKIAYFTKLYFQQISVTVDKFILENDFSFSLEMKKVEGSRNNKNRNSELDDTNQLTEEMSSNKVHSDLENSSETSSSCEGEEQNNAEIDSAEEEKQKQKDAHTGDDADERTRLDDMNSSVVVNDKKEGSEENSDAGEKQNCIYNQLNELRESLTKLRKKIKNKKSMDYFLIKIEFFNSFEDVSNSYVNEIKHILNVQCSNANINQKKRWIYILKHFLSKKLNISPLNDLNNFNFFANLFQNDIQFCDNIGCNFFTLEYNSPTEILTHLRNCLAYMIEQDNSLIDDKVRTNEINKLNEDMLHIEDVLQKEMKRNKIYTLEFLDKMNDILNHNEKKSAKVLYLTIYIKSLNVHEDMRNDQVLYYLFNAINYEYFNLRNEIYIFYHHFVFYYLLVISFLCEKKYELDFVQVNFEKFECFLENCNLIKSALLQMLSSDTSMLCKSYTHNISSSSFFKKLLQCIYKIAYIIHFSNEFRIFTYFKKFNMKRSNVMEELDINPSHMKLKMNVNFLKCIERCVEFLEKNLIEIYSLNIAPYFKYKIYVLIEKFVKLFYEMKDGLESTTAEGDGYSISRSCTTYDEVEKLNDQIWNFIRNIVYKKSIIYKKEYPNFQDLKNVNEIYCMKNIIKLYLLADNKYAWLKGKQKSNKPIQIFHYLSKNLFYFIKCIFLYSLDIFLGFSNISLYFLKVLKILYSKGLCRQVASGDTNGDKNGVTDEDEQKTGKEMDNEIFHKTDFLKGIGLGEGKGIKNISNQVDNEDLDNMFNEDENNFSQDENDFNEEAIEATYNFQKFCEKELNSLEQQLADGSNTCKLENEIDNLNMEKKQNKSEEKNPNDINKHRSDENDGTCPQEGEKNNDIGKEDEEHDRSNLDENHIDDIFEKHNSNNQCDLSENRDDLKDVLNGDNQEEKEVDEQKGKKPHNQEEKGVDEQTGKELHNQEEKEVGGDSTNNAPMNQQDVNTNEADQMNTDEFAQGEKSNNSDFTNLQQDYNWKENHMNDPMGKEQENLNEGNPERGNGSDFNLDSDFEIESNDFSKSCSERSIASREDNFEDHSDEEMEYKNHTNDAKMEEGKNMNRRNEQDFVEQDHEVDTHHELDEFNKLPSLDEEEGQQQQQLEEEEAMADSDDMYDGDQLEQDHFDMDKKKNDRKGQGFKTGQVEPKDDDTDVLNREPNVAEAGKGDDQGSRDIDDDADAADDSDGVDAADDADGVDAADDSDGVDAADDAYAANDADDAYAANDADDSDEETTKENSKEISDALFPPRDPSSNPTDDPAEAQKRNTSDEKRGVEGKEDRNNCEVQIERKDNNCVENESKRYNKGKEITENNLEGREDALDESYDEGKREIQPNTPQVHSKDLEMKNYEMQKAMNDFDDRGENNQNVFPKSESGKTDVKSMHREMDKNNDKRGEDVTDDDMVNSNDFSFSVDKCNIYTENFVDITNFIDKINEKLLKMNENDTHLECEKLNENLENIKENYNITKEDDKRLSKDEKTNCTDMNIDFASSGERYPIEKMRENDFDHTEKESMEGKSNVKEEIEYVQEDKKGNKNSNEMNTKTDMRLGKSAIDMINVQSVNNVQGDAEEEGEKIDQFEDHMSDTASKESATINKIQTDAEILYGTDGEEKYNKDTERGKKGSSDSETDSYYHFQNYEEEGSVRKDECYHKVHENEKVLEMKYIAEDNPENTHSSREMKMVVPQHSELHSEGHNEAYEEIYDQINNETEIMSSHLCEQLKIILEPTVRNKYEGDYKSGKKLNIKKLVNYFASDFRNNKIWKRRTKLNKRDYNIVIAIDNTKSMKINNLQKMTLNAIFLVAKAFEKLQVGRIGICSFGENEEGINSNNIVCSMTNSLNKQDFLKILNHFQFNHDTQNSFDNAMLNALKICSYILKDAHNNSTAQKSALKNSINHLMLIISDGRFNKSTVKAEIYKCIRNNFIPVLMIIDTQLSNNKAQSIFNLKQTYYKNNKLHIVPYLHDFPIPYYVVVSDINDIPTLICDVIRQWFQTLNNR</sequence>
<feature type="coiled-coil region" evidence="9">
    <location>
        <begin position="5377"/>
        <end position="5404"/>
    </location>
</feature>
<feature type="compositionally biased region" description="Basic and acidic residues" evidence="10">
    <location>
        <begin position="6437"/>
        <end position="6460"/>
    </location>
</feature>
<evidence type="ECO:0000256" key="8">
    <source>
        <dbReference type="ARBA" id="ARBA00023242"/>
    </source>
</evidence>
<feature type="compositionally biased region" description="Acidic residues" evidence="10">
    <location>
        <begin position="6804"/>
        <end position="6839"/>
    </location>
</feature>
<feature type="compositionally biased region" description="Polar residues" evidence="10">
    <location>
        <begin position="6648"/>
        <end position="6658"/>
    </location>
</feature>
<feature type="compositionally biased region" description="Basic and acidic residues" evidence="10">
    <location>
        <begin position="6659"/>
        <end position="6668"/>
    </location>
</feature>
<organism evidence="13 14">
    <name type="scientific">Plasmodium gonderi</name>
    <dbReference type="NCBI Taxonomy" id="77519"/>
    <lineage>
        <taxon>Eukaryota</taxon>
        <taxon>Sar</taxon>
        <taxon>Alveolata</taxon>
        <taxon>Apicomplexa</taxon>
        <taxon>Aconoidasida</taxon>
        <taxon>Haemosporida</taxon>
        <taxon>Plasmodiidae</taxon>
        <taxon>Plasmodium</taxon>
        <taxon>Plasmodium (Plasmodium)</taxon>
    </lineage>
</organism>
<name>A0A1Y1JKD3_PLAGO</name>
<feature type="compositionally biased region" description="Basic and acidic residues" evidence="10">
    <location>
        <begin position="7002"/>
        <end position="7025"/>
    </location>
</feature>
<dbReference type="InterPro" id="IPR011704">
    <property type="entry name" value="ATPase_dyneun-rel_AAA"/>
</dbReference>
<dbReference type="OrthoDB" id="5186at2759"/>
<keyword evidence="5" id="KW-0547">Nucleotide-binding</keyword>
<feature type="compositionally biased region" description="Basic and acidic residues" evidence="10">
    <location>
        <begin position="6482"/>
        <end position="6500"/>
    </location>
</feature>
<evidence type="ECO:0000256" key="9">
    <source>
        <dbReference type="SAM" id="Coils"/>
    </source>
</evidence>
<feature type="compositionally biased region" description="Polar residues" evidence="10">
    <location>
        <begin position="6563"/>
        <end position="6606"/>
    </location>
</feature>
<feature type="compositionally biased region" description="Basic and acidic residues" evidence="10">
    <location>
        <begin position="6675"/>
        <end position="6716"/>
    </location>
</feature>
<dbReference type="Pfam" id="PF00092">
    <property type="entry name" value="VWA"/>
    <property type="match status" value="1"/>
</dbReference>
<dbReference type="GO" id="GO:0005730">
    <property type="term" value="C:nucleolus"/>
    <property type="evidence" value="ECO:0007669"/>
    <property type="project" value="UniProtKB-SubCell"/>
</dbReference>
<dbReference type="GO" id="GO:0000027">
    <property type="term" value="P:ribosomal large subunit assembly"/>
    <property type="evidence" value="ECO:0007669"/>
    <property type="project" value="TreeGrafter"/>
</dbReference>
<feature type="compositionally biased region" description="Basic and acidic residues" evidence="10">
    <location>
        <begin position="6607"/>
        <end position="6622"/>
    </location>
</feature>
<dbReference type="Proteomes" id="UP000195521">
    <property type="component" value="Unassembled WGS sequence"/>
</dbReference>
<dbReference type="GO" id="GO:0030687">
    <property type="term" value="C:preribosome, large subunit precursor"/>
    <property type="evidence" value="ECO:0007669"/>
    <property type="project" value="TreeGrafter"/>
</dbReference>
<dbReference type="FunFam" id="3.40.50.300:FF:000142">
    <property type="entry name" value="Midasin"/>
    <property type="match status" value="2"/>
</dbReference>
<feature type="region of interest" description="Disordered" evidence="10">
    <location>
        <begin position="1294"/>
        <end position="1384"/>
    </location>
</feature>
<dbReference type="PANTHER" id="PTHR48103">
    <property type="entry name" value="MIDASIN-RELATED"/>
    <property type="match status" value="1"/>
</dbReference>
<feature type="compositionally biased region" description="Basic and acidic residues" evidence="10">
    <location>
        <begin position="7235"/>
        <end position="7251"/>
    </location>
</feature>
<keyword evidence="11" id="KW-0812">Transmembrane</keyword>